<reference evidence="1" key="1">
    <citation type="submission" date="2014-11" db="EMBL/GenBank/DDBJ databases">
        <authorList>
            <person name="Amaro Gonzalez C."/>
        </authorList>
    </citation>
    <scope>NUCLEOTIDE SEQUENCE</scope>
</reference>
<accession>A0A0E9VBI3</accession>
<evidence type="ECO:0000313" key="1">
    <source>
        <dbReference type="EMBL" id="JAH75464.1"/>
    </source>
</evidence>
<reference evidence="1" key="2">
    <citation type="journal article" date="2015" name="Fish Shellfish Immunol.">
        <title>Early steps in the European eel (Anguilla anguilla)-Vibrio vulnificus interaction in the gills: Role of the RtxA13 toxin.</title>
        <authorList>
            <person name="Callol A."/>
            <person name="Pajuelo D."/>
            <person name="Ebbesson L."/>
            <person name="Teles M."/>
            <person name="MacKenzie S."/>
            <person name="Amaro C."/>
        </authorList>
    </citation>
    <scope>NUCLEOTIDE SEQUENCE</scope>
</reference>
<proteinExistence type="predicted"/>
<protein>
    <submittedName>
        <fullName evidence="1">Uncharacterized protein</fullName>
    </submittedName>
</protein>
<organism evidence="1">
    <name type="scientific">Anguilla anguilla</name>
    <name type="common">European freshwater eel</name>
    <name type="synonym">Muraena anguilla</name>
    <dbReference type="NCBI Taxonomy" id="7936"/>
    <lineage>
        <taxon>Eukaryota</taxon>
        <taxon>Metazoa</taxon>
        <taxon>Chordata</taxon>
        <taxon>Craniata</taxon>
        <taxon>Vertebrata</taxon>
        <taxon>Euteleostomi</taxon>
        <taxon>Actinopterygii</taxon>
        <taxon>Neopterygii</taxon>
        <taxon>Teleostei</taxon>
        <taxon>Anguilliformes</taxon>
        <taxon>Anguillidae</taxon>
        <taxon>Anguilla</taxon>
    </lineage>
</organism>
<dbReference type="AlphaFoldDB" id="A0A0E9VBI3"/>
<sequence>MFSTNKLAFYYTINITLIIQAGNKLKPALLKSKLKLLG</sequence>
<dbReference type="EMBL" id="GBXM01033113">
    <property type="protein sequence ID" value="JAH75464.1"/>
    <property type="molecule type" value="Transcribed_RNA"/>
</dbReference>
<name>A0A0E9VBI3_ANGAN</name>